<evidence type="ECO:0000313" key="2">
    <source>
        <dbReference type="EMBL" id="MCI68685.1"/>
    </source>
</evidence>
<evidence type="ECO:0000313" key="3">
    <source>
        <dbReference type="Proteomes" id="UP000265520"/>
    </source>
</evidence>
<accession>A0A392UAD2</accession>
<keyword evidence="3" id="KW-1185">Reference proteome</keyword>
<name>A0A392UAD2_9FABA</name>
<comment type="caution">
    <text evidence="2">The sequence shown here is derived from an EMBL/GenBank/DDBJ whole genome shotgun (WGS) entry which is preliminary data.</text>
</comment>
<sequence>QPTLRLAQETGTNPGQMNKPAPRAAFLRLAQQADLQLKILTSL</sequence>
<feature type="region of interest" description="Disordered" evidence="1">
    <location>
        <begin position="1"/>
        <end position="20"/>
    </location>
</feature>
<dbReference type="Proteomes" id="UP000265520">
    <property type="component" value="Unassembled WGS sequence"/>
</dbReference>
<dbReference type="AlphaFoldDB" id="A0A392UAD2"/>
<evidence type="ECO:0000256" key="1">
    <source>
        <dbReference type="SAM" id="MobiDB-lite"/>
    </source>
</evidence>
<feature type="compositionally biased region" description="Polar residues" evidence="1">
    <location>
        <begin position="1"/>
        <end position="16"/>
    </location>
</feature>
<reference evidence="2 3" key="1">
    <citation type="journal article" date="2018" name="Front. Plant Sci.">
        <title>Red Clover (Trifolium pratense) and Zigzag Clover (T. medium) - A Picture of Genomic Similarities and Differences.</title>
        <authorList>
            <person name="Dluhosova J."/>
            <person name="Istvanek J."/>
            <person name="Nedelnik J."/>
            <person name="Repkova J."/>
        </authorList>
    </citation>
    <scope>NUCLEOTIDE SEQUENCE [LARGE SCALE GENOMIC DNA]</scope>
    <source>
        <strain evidence="3">cv. 10/8</strain>
        <tissue evidence="2">Leaf</tissue>
    </source>
</reference>
<protein>
    <submittedName>
        <fullName evidence="2">Uncharacterized protein</fullName>
    </submittedName>
</protein>
<feature type="non-terminal residue" evidence="2">
    <location>
        <position position="1"/>
    </location>
</feature>
<proteinExistence type="predicted"/>
<organism evidence="2 3">
    <name type="scientific">Trifolium medium</name>
    <dbReference type="NCBI Taxonomy" id="97028"/>
    <lineage>
        <taxon>Eukaryota</taxon>
        <taxon>Viridiplantae</taxon>
        <taxon>Streptophyta</taxon>
        <taxon>Embryophyta</taxon>
        <taxon>Tracheophyta</taxon>
        <taxon>Spermatophyta</taxon>
        <taxon>Magnoliopsida</taxon>
        <taxon>eudicotyledons</taxon>
        <taxon>Gunneridae</taxon>
        <taxon>Pentapetalae</taxon>
        <taxon>rosids</taxon>
        <taxon>fabids</taxon>
        <taxon>Fabales</taxon>
        <taxon>Fabaceae</taxon>
        <taxon>Papilionoideae</taxon>
        <taxon>50 kb inversion clade</taxon>
        <taxon>NPAAA clade</taxon>
        <taxon>Hologalegina</taxon>
        <taxon>IRL clade</taxon>
        <taxon>Trifolieae</taxon>
        <taxon>Trifolium</taxon>
    </lineage>
</organism>
<dbReference type="EMBL" id="LXQA010740861">
    <property type="protein sequence ID" value="MCI68685.1"/>
    <property type="molecule type" value="Genomic_DNA"/>
</dbReference>